<dbReference type="AlphaFoldDB" id="A0A1E4R4S8"/>
<evidence type="ECO:0000313" key="1">
    <source>
        <dbReference type="EMBL" id="ODV55449.1"/>
    </source>
</evidence>
<accession>A0A1E4R4S8</accession>
<name>A0A1E4R4S8_9BACI</name>
<gene>
    <name evidence="1" type="ORF">BG258_05795</name>
</gene>
<dbReference type="Proteomes" id="UP000094784">
    <property type="component" value="Unassembled WGS sequence"/>
</dbReference>
<organism evidence="1 2">
    <name type="scientific">Lysinibacillus fusiformis</name>
    <dbReference type="NCBI Taxonomy" id="28031"/>
    <lineage>
        <taxon>Bacteria</taxon>
        <taxon>Bacillati</taxon>
        <taxon>Bacillota</taxon>
        <taxon>Bacilli</taxon>
        <taxon>Bacillales</taxon>
        <taxon>Bacillaceae</taxon>
        <taxon>Lysinibacillus</taxon>
    </lineage>
</organism>
<protein>
    <submittedName>
        <fullName evidence="1">Uncharacterized protein</fullName>
    </submittedName>
</protein>
<proteinExistence type="predicted"/>
<comment type="caution">
    <text evidence="1">The sequence shown here is derived from an EMBL/GenBank/DDBJ whole genome shotgun (WGS) entry which is preliminary data.</text>
</comment>
<reference evidence="1 2" key="1">
    <citation type="submission" date="2016-09" db="EMBL/GenBank/DDBJ databases">
        <title>Draft genome sequence of the soil isolate, Lysinibacillus fusiformis M5, a potential hypoxanthine producer.</title>
        <authorList>
            <person name="Gallegos-Monterrosa R."/>
            <person name="Maroti G."/>
            <person name="Balint B."/>
            <person name="Kovacs A.T."/>
        </authorList>
    </citation>
    <scope>NUCLEOTIDE SEQUENCE [LARGE SCALE GENOMIC DNA]</scope>
    <source>
        <strain evidence="1 2">M5</strain>
    </source>
</reference>
<evidence type="ECO:0000313" key="2">
    <source>
        <dbReference type="Proteomes" id="UP000094784"/>
    </source>
</evidence>
<sequence length="71" mass="8535">MKMNTVRKEVKQRRARLINQQDHIAFLECKGCPKKRAYDPTKKCRGCKTYRQLRSIGKELEQISNLRRWAK</sequence>
<dbReference type="EMBL" id="MECQ01000001">
    <property type="protein sequence ID" value="ODV55449.1"/>
    <property type="molecule type" value="Genomic_DNA"/>
</dbReference>